<protein>
    <submittedName>
        <fullName evidence="2">Uncharacterized protein</fullName>
    </submittedName>
</protein>
<keyword evidence="3" id="KW-1185">Reference proteome</keyword>
<feature type="region of interest" description="Disordered" evidence="1">
    <location>
        <begin position="66"/>
        <end position="85"/>
    </location>
</feature>
<evidence type="ECO:0000313" key="2">
    <source>
        <dbReference type="EMBL" id="PJZ03643.1"/>
    </source>
</evidence>
<name>A0A2M9W7X3_9GAMM</name>
<dbReference type="Proteomes" id="UP000232062">
    <property type="component" value="Unassembled WGS sequence"/>
</dbReference>
<dbReference type="EMBL" id="PIQI01000027">
    <property type="protein sequence ID" value="PJZ03643.1"/>
    <property type="molecule type" value="Genomic_DNA"/>
</dbReference>
<dbReference type="AlphaFoldDB" id="A0A2M9W7X3"/>
<accession>A0A2M9W7X3</accession>
<sequence length="85" mass="8365">MNGKQDSVSINVNCNRATNATIGSLDGTINLGGGVTSTLTFDGRSSGAIYLPSGASTHTVASTLAATNPTPGDKSGSGTIVINLP</sequence>
<evidence type="ECO:0000313" key="3">
    <source>
        <dbReference type="Proteomes" id="UP000232062"/>
    </source>
</evidence>
<dbReference type="GO" id="GO:0009289">
    <property type="term" value="C:pilus"/>
    <property type="evidence" value="ECO:0007669"/>
    <property type="project" value="InterPro"/>
</dbReference>
<evidence type="ECO:0000256" key="1">
    <source>
        <dbReference type="SAM" id="MobiDB-lite"/>
    </source>
</evidence>
<proteinExistence type="predicted"/>
<dbReference type="GO" id="GO:0007155">
    <property type="term" value="P:cell adhesion"/>
    <property type="evidence" value="ECO:0007669"/>
    <property type="project" value="InterPro"/>
</dbReference>
<dbReference type="InterPro" id="IPR036937">
    <property type="entry name" value="Adhesion_dom_fimbrial_sf"/>
</dbReference>
<organism evidence="2 3">
    <name type="scientific">Pantoea rodasii</name>
    <dbReference type="NCBI Taxonomy" id="1076549"/>
    <lineage>
        <taxon>Bacteria</taxon>
        <taxon>Pseudomonadati</taxon>
        <taxon>Pseudomonadota</taxon>
        <taxon>Gammaproteobacteria</taxon>
        <taxon>Enterobacterales</taxon>
        <taxon>Erwiniaceae</taxon>
        <taxon>Pantoea</taxon>
    </lineage>
</organism>
<reference evidence="2 3" key="1">
    <citation type="submission" date="2017-11" db="EMBL/GenBank/DDBJ databases">
        <title>The genome sequence of Pantoea rodasii DSM 26611.</title>
        <authorList>
            <person name="Gao J."/>
            <person name="Mao X."/>
            <person name="Sun J."/>
        </authorList>
    </citation>
    <scope>NUCLEOTIDE SEQUENCE [LARGE SCALE GENOMIC DNA]</scope>
    <source>
        <strain evidence="2 3">DSM 26611</strain>
    </source>
</reference>
<gene>
    <name evidence="2" type="ORF">PRCB_20550</name>
</gene>
<dbReference type="Gene3D" id="2.60.40.1090">
    <property type="entry name" value="Fimbrial-type adhesion domain"/>
    <property type="match status" value="1"/>
</dbReference>
<comment type="caution">
    <text evidence="2">The sequence shown here is derived from an EMBL/GenBank/DDBJ whole genome shotgun (WGS) entry which is preliminary data.</text>
</comment>